<dbReference type="RefSeq" id="XP_016762348.1">
    <property type="nucleotide sequence ID" value="XM_016901170.1"/>
</dbReference>
<gene>
    <name evidence="2" type="ORF">SEPMUDRAFT_115509</name>
</gene>
<reference evidence="2 3" key="1">
    <citation type="journal article" date="2012" name="PLoS Pathog.">
        <title>Diverse lifestyles and strategies of plant pathogenesis encoded in the genomes of eighteen Dothideomycetes fungi.</title>
        <authorList>
            <person name="Ohm R.A."/>
            <person name="Feau N."/>
            <person name="Henrissat B."/>
            <person name="Schoch C.L."/>
            <person name="Horwitz B.A."/>
            <person name="Barry K.W."/>
            <person name="Condon B.J."/>
            <person name="Copeland A.C."/>
            <person name="Dhillon B."/>
            <person name="Glaser F."/>
            <person name="Hesse C.N."/>
            <person name="Kosti I."/>
            <person name="LaButti K."/>
            <person name="Lindquist E.A."/>
            <person name="Lucas S."/>
            <person name="Salamov A.A."/>
            <person name="Bradshaw R.E."/>
            <person name="Ciuffetti L."/>
            <person name="Hamelin R.C."/>
            <person name="Kema G.H.J."/>
            <person name="Lawrence C."/>
            <person name="Scott J.A."/>
            <person name="Spatafora J.W."/>
            <person name="Turgeon B.G."/>
            <person name="de Wit P.J.G.M."/>
            <person name="Zhong S."/>
            <person name="Goodwin S.B."/>
            <person name="Grigoriev I.V."/>
        </authorList>
    </citation>
    <scope>NUCLEOTIDE SEQUENCE [LARGE SCALE GENOMIC DNA]</scope>
    <source>
        <strain evidence="2 3">SO2202</strain>
    </source>
</reference>
<name>M3B348_SPHMS</name>
<organism evidence="2 3">
    <name type="scientific">Sphaerulina musiva (strain SO2202)</name>
    <name type="common">Poplar stem canker fungus</name>
    <name type="synonym">Septoria musiva</name>
    <dbReference type="NCBI Taxonomy" id="692275"/>
    <lineage>
        <taxon>Eukaryota</taxon>
        <taxon>Fungi</taxon>
        <taxon>Dikarya</taxon>
        <taxon>Ascomycota</taxon>
        <taxon>Pezizomycotina</taxon>
        <taxon>Dothideomycetes</taxon>
        <taxon>Dothideomycetidae</taxon>
        <taxon>Mycosphaerellales</taxon>
        <taxon>Mycosphaerellaceae</taxon>
        <taxon>Sphaerulina</taxon>
    </lineage>
</organism>
<accession>M3B348</accession>
<dbReference type="GeneID" id="27898307"/>
<sequence length="150" mass="16657">MPFYYMLPDKGRKRLGDDLDKQYEIYTRASAEQIATSHRASQQQREDTRKTREEAIGFLAMQKQNFSGQLQALDGSWSRGTGTAGDNGDGYHNNNHNDNHNAIVAGNGIGRSAVNQENKMHGGSGYTGSEGAEKGVMNWRVQVQETDVVY</sequence>
<evidence type="ECO:0000256" key="1">
    <source>
        <dbReference type="SAM" id="MobiDB-lite"/>
    </source>
</evidence>
<protein>
    <submittedName>
        <fullName evidence="2">Uncharacterized protein</fullName>
    </submittedName>
</protein>
<feature type="compositionally biased region" description="Polar residues" evidence="1">
    <location>
        <begin position="33"/>
        <end position="43"/>
    </location>
</feature>
<proteinExistence type="predicted"/>
<keyword evidence="3" id="KW-1185">Reference proteome</keyword>
<dbReference type="HOGENOM" id="CLU_1741723_0_0_1"/>
<evidence type="ECO:0000313" key="3">
    <source>
        <dbReference type="Proteomes" id="UP000016931"/>
    </source>
</evidence>
<dbReference type="AlphaFoldDB" id="M3B348"/>
<dbReference type="EMBL" id="KB456262">
    <property type="protein sequence ID" value="EMF14227.1"/>
    <property type="molecule type" value="Genomic_DNA"/>
</dbReference>
<feature type="region of interest" description="Disordered" evidence="1">
    <location>
        <begin position="30"/>
        <end position="51"/>
    </location>
</feature>
<dbReference type="Proteomes" id="UP000016931">
    <property type="component" value="Unassembled WGS sequence"/>
</dbReference>
<evidence type="ECO:0000313" key="2">
    <source>
        <dbReference type="EMBL" id="EMF14227.1"/>
    </source>
</evidence>